<dbReference type="Proteomes" id="UP000799770">
    <property type="component" value="Unassembled WGS sequence"/>
</dbReference>
<reference evidence="2" key="1">
    <citation type="journal article" date="2020" name="Stud. Mycol.">
        <title>101 Dothideomycetes genomes: a test case for predicting lifestyles and emergence of pathogens.</title>
        <authorList>
            <person name="Haridas S."/>
            <person name="Albert R."/>
            <person name="Binder M."/>
            <person name="Bloem J."/>
            <person name="Labutti K."/>
            <person name="Salamov A."/>
            <person name="Andreopoulos B."/>
            <person name="Baker S."/>
            <person name="Barry K."/>
            <person name="Bills G."/>
            <person name="Bluhm B."/>
            <person name="Cannon C."/>
            <person name="Castanera R."/>
            <person name="Culley D."/>
            <person name="Daum C."/>
            <person name="Ezra D."/>
            <person name="Gonzalez J."/>
            <person name="Henrissat B."/>
            <person name="Kuo A."/>
            <person name="Liang C."/>
            <person name="Lipzen A."/>
            <person name="Lutzoni F."/>
            <person name="Magnuson J."/>
            <person name="Mondo S."/>
            <person name="Nolan M."/>
            <person name="Ohm R."/>
            <person name="Pangilinan J."/>
            <person name="Park H.-J."/>
            <person name="Ramirez L."/>
            <person name="Alfaro M."/>
            <person name="Sun H."/>
            <person name="Tritt A."/>
            <person name="Yoshinaga Y."/>
            <person name="Zwiers L.-H."/>
            <person name="Turgeon B."/>
            <person name="Goodwin S."/>
            <person name="Spatafora J."/>
            <person name="Crous P."/>
            <person name="Grigoriev I."/>
        </authorList>
    </citation>
    <scope>NUCLEOTIDE SEQUENCE</scope>
    <source>
        <strain evidence="2">CBS 627.86</strain>
    </source>
</reference>
<protein>
    <submittedName>
        <fullName evidence="2">Uncharacterized protein</fullName>
    </submittedName>
</protein>
<organism evidence="2 3">
    <name type="scientific">Lophiotrema nucula</name>
    <dbReference type="NCBI Taxonomy" id="690887"/>
    <lineage>
        <taxon>Eukaryota</taxon>
        <taxon>Fungi</taxon>
        <taxon>Dikarya</taxon>
        <taxon>Ascomycota</taxon>
        <taxon>Pezizomycotina</taxon>
        <taxon>Dothideomycetes</taxon>
        <taxon>Pleosporomycetidae</taxon>
        <taxon>Pleosporales</taxon>
        <taxon>Lophiotremataceae</taxon>
        <taxon>Lophiotrema</taxon>
    </lineage>
</organism>
<gene>
    <name evidence="2" type="ORF">BDV96DRAFT_684649</name>
</gene>
<dbReference type="EMBL" id="ML977316">
    <property type="protein sequence ID" value="KAF2119039.1"/>
    <property type="molecule type" value="Genomic_DNA"/>
</dbReference>
<feature type="region of interest" description="Disordered" evidence="1">
    <location>
        <begin position="237"/>
        <end position="331"/>
    </location>
</feature>
<evidence type="ECO:0000313" key="3">
    <source>
        <dbReference type="Proteomes" id="UP000799770"/>
    </source>
</evidence>
<keyword evidence="3" id="KW-1185">Reference proteome</keyword>
<dbReference type="OrthoDB" id="3783833at2759"/>
<feature type="compositionally biased region" description="Basic and acidic residues" evidence="1">
    <location>
        <begin position="396"/>
        <end position="406"/>
    </location>
</feature>
<feature type="compositionally biased region" description="Basic and acidic residues" evidence="1">
    <location>
        <begin position="263"/>
        <end position="277"/>
    </location>
</feature>
<feature type="region of interest" description="Disordered" evidence="1">
    <location>
        <begin position="355"/>
        <end position="438"/>
    </location>
</feature>
<evidence type="ECO:0000256" key="1">
    <source>
        <dbReference type="SAM" id="MobiDB-lite"/>
    </source>
</evidence>
<proteinExistence type="predicted"/>
<sequence length="438" mass="49073">MPFMLGFPPKPHSVDLLSPPHVVFGICGVNVFTKLPSRIPYNMVVHYAPKFKEWVLPQPQNLPKSAAHRALRQPYVGINILENIDVEALRWIICTMLEQSGANMSTRCFGTTPDFYTAIKVLRAWTVLDLPVAGTDSIRTYVLMELVTGPPISADKLALIWDNFDRFSDVVLQAADNFIEHHTAGSYMERESTEILVYIASDQDRRDFFTSLRYDPPANESGGDAVEALDPVETALSTHSGITNDPEPKAKTIHEKHGTRKVTPSDKKARERKDSIAMKKRLSRHTSTEGLRSVYDKEPQKQEPPFPPIHGEGKIYNEPTHPPEPYLPKAGLLKVAPKPDDLNVMSTLLGLFGKGKDQAKRRSQTPPADPTFQKPIGLGIALDGKLPAGDEMPTQLERKPRSEQRRKERRASLKSSSSLRSERDEESKYAGYESEVEK</sequence>
<dbReference type="AlphaFoldDB" id="A0A6A5ZHT3"/>
<evidence type="ECO:0000313" key="2">
    <source>
        <dbReference type="EMBL" id="KAF2119039.1"/>
    </source>
</evidence>
<accession>A0A6A5ZHT3</accession>
<name>A0A6A5ZHT3_9PLEO</name>
<feature type="compositionally biased region" description="Basic and acidic residues" evidence="1">
    <location>
        <begin position="246"/>
        <end position="256"/>
    </location>
</feature>